<dbReference type="AlphaFoldDB" id="A0A0F9MC71"/>
<name>A0A0F9MC71_9ZZZZ</name>
<protein>
    <submittedName>
        <fullName evidence="1">Uncharacterized protein</fullName>
    </submittedName>
</protein>
<organism evidence="1">
    <name type="scientific">marine sediment metagenome</name>
    <dbReference type="NCBI Taxonomy" id="412755"/>
    <lineage>
        <taxon>unclassified sequences</taxon>
        <taxon>metagenomes</taxon>
        <taxon>ecological metagenomes</taxon>
    </lineage>
</organism>
<comment type="caution">
    <text evidence="1">The sequence shown here is derived from an EMBL/GenBank/DDBJ whole genome shotgun (WGS) entry which is preliminary data.</text>
</comment>
<proteinExistence type="predicted"/>
<gene>
    <name evidence="1" type="ORF">LCGC14_1173080</name>
</gene>
<accession>A0A0F9MC71</accession>
<reference evidence="1" key="1">
    <citation type="journal article" date="2015" name="Nature">
        <title>Complex archaea that bridge the gap between prokaryotes and eukaryotes.</title>
        <authorList>
            <person name="Spang A."/>
            <person name="Saw J.H."/>
            <person name="Jorgensen S.L."/>
            <person name="Zaremba-Niedzwiedzka K."/>
            <person name="Martijn J."/>
            <person name="Lind A.E."/>
            <person name="van Eijk R."/>
            <person name="Schleper C."/>
            <person name="Guy L."/>
            <person name="Ettema T.J."/>
        </authorList>
    </citation>
    <scope>NUCLEOTIDE SEQUENCE</scope>
</reference>
<sequence length="79" mass="9540">MGTNEWNKYYFTTTLQRAKTYLKIIKKLEFDIHGEISSEFIYTWLVSNAEKMQKELNHRGYGIIKTERLDFNFTKLQLI</sequence>
<feature type="non-terminal residue" evidence="1">
    <location>
        <position position="79"/>
    </location>
</feature>
<dbReference type="EMBL" id="LAZR01005813">
    <property type="protein sequence ID" value="KKM96946.1"/>
    <property type="molecule type" value="Genomic_DNA"/>
</dbReference>
<evidence type="ECO:0000313" key="1">
    <source>
        <dbReference type="EMBL" id="KKM96946.1"/>
    </source>
</evidence>